<feature type="transmembrane region" description="Helical" evidence="7">
    <location>
        <begin position="336"/>
        <end position="359"/>
    </location>
</feature>
<proteinExistence type="predicted"/>
<feature type="region of interest" description="Disordered" evidence="6">
    <location>
        <begin position="1"/>
        <end position="58"/>
    </location>
</feature>
<feature type="transmembrane region" description="Helical" evidence="7">
    <location>
        <begin position="371"/>
        <end position="393"/>
    </location>
</feature>
<dbReference type="OrthoDB" id="5086884at2759"/>
<feature type="transmembrane region" description="Helical" evidence="7">
    <location>
        <begin position="196"/>
        <end position="215"/>
    </location>
</feature>
<evidence type="ECO:0000313" key="10">
    <source>
        <dbReference type="Proteomes" id="UP000504636"/>
    </source>
</evidence>
<dbReference type="GO" id="GO:0022857">
    <property type="term" value="F:transmembrane transporter activity"/>
    <property type="evidence" value="ECO:0007669"/>
    <property type="project" value="InterPro"/>
</dbReference>
<gene>
    <name evidence="9 11" type="ORF">BDZ99DRAFT_536836</name>
</gene>
<evidence type="ECO:0000256" key="7">
    <source>
        <dbReference type="SAM" id="Phobius"/>
    </source>
</evidence>
<dbReference type="PANTHER" id="PTHR42718">
    <property type="entry name" value="MAJOR FACILITATOR SUPERFAMILY MULTIDRUG TRANSPORTER MFSC"/>
    <property type="match status" value="1"/>
</dbReference>
<keyword evidence="5 7" id="KW-0472">Membrane</keyword>
<dbReference type="EMBL" id="MU003705">
    <property type="protein sequence ID" value="KAF2807362.1"/>
    <property type="molecule type" value="Genomic_DNA"/>
</dbReference>
<evidence type="ECO:0000256" key="3">
    <source>
        <dbReference type="ARBA" id="ARBA00022692"/>
    </source>
</evidence>
<evidence type="ECO:0000256" key="2">
    <source>
        <dbReference type="ARBA" id="ARBA00022448"/>
    </source>
</evidence>
<reference evidence="11" key="2">
    <citation type="submission" date="2020-04" db="EMBL/GenBank/DDBJ databases">
        <authorList>
            <consortium name="NCBI Genome Project"/>
        </authorList>
    </citation>
    <scope>NUCLEOTIDE SEQUENCE</scope>
    <source>
        <strain evidence="11">CBS 304.34</strain>
    </source>
</reference>
<keyword evidence="3 7" id="KW-0812">Transmembrane</keyword>
<feature type="transmembrane region" description="Helical" evidence="7">
    <location>
        <begin position="227"/>
        <end position="248"/>
    </location>
</feature>
<dbReference type="PROSITE" id="PS50850">
    <property type="entry name" value="MFS"/>
    <property type="match status" value="1"/>
</dbReference>
<feature type="transmembrane region" description="Helical" evidence="7">
    <location>
        <begin position="260"/>
        <end position="281"/>
    </location>
</feature>
<feature type="transmembrane region" description="Helical" evidence="7">
    <location>
        <begin position="68"/>
        <end position="89"/>
    </location>
</feature>
<evidence type="ECO:0000313" key="11">
    <source>
        <dbReference type="RefSeq" id="XP_033574326.1"/>
    </source>
</evidence>
<feature type="transmembrane region" description="Helical" evidence="7">
    <location>
        <begin position="167"/>
        <end position="184"/>
    </location>
</feature>
<dbReference type="Proteomes" id="UP000504636">
    <property type="component" value="Unplaced"/>
</dbReference>
<dbReference type="RefSeq" id="XP_033574326.1">
    <property type="nucleotide sequence ID" value="XM_033726595.1"/>
</dbReference>
<feature type="domain" description="Major facilitator superfamily (MFS) profile" evidence="8">
    <location>
        <begin position="71"/>
        <end position="543"/>
    </location>
</feature>
<dbReference type="Gene3D" id="1.20.1250.20">
    <property type="entry name" value="MFS general substrate transporter like domains"/>
    <property type="match status" value="1"/>
</dbReference>
<feature type="transmembrane region" description="Helical" evidence="7">
    <location>
        <begin position="293"/>
        <end position="315"/>
    </location>
</feature>
<reference evidence="9 11" key="1">
    <citation type="journal article" date="2020" name="Stud. Mycol.">
        <title>101 Dothideomycetes genomes: a test case for predicting lifestyles and emergence of pathogens.</title>
        <authorList>
            <person name="Haridas S."/>
            <person name="Albert R."/>
            <person name="Binder M."/>
            <person name="Bloem J."/>
            <person name="Labutti K."/>
            <person name="Salamov A."/>
            <person name="Andreopoulos B."/>
            <person name="Baker S."/>
            <person name="Barry K."/>
            <person name="Bills G."/>
            <person name="Bluhm B."/>
            <person name="Cannon C."/>
            <person name="Castanera R."/>
            <person name="Culley D."/>
            <person name="Daum C."/>
            <person name="Ezra D."/>
            <person name="Gonzalez J."/>
            <person name="Henrissat B."/>
            <person name="Kuo A."/>
            <person name="Liang C."/>
            <person name="Lipzen A."/>
            <person name="Lutzoni F."/>
            <person name="Magnuson J."/>
            <person name="Mondo S."/>
            <person name="Nolan M."/>
            <person name="Ohm R."/>
            <person name="Pangilinan J."/>
            <person name="Park H.-J."/>
            <person name="Ramirez L."/>
            <person name="Alfaro M."/>
            <person name="Sun H."/>
            <person name="Tritt A."/>
            <person name="Yoshinaga Y."/>
            <person name="Zwiers L.-H."/>
            <person name="Turgeon B."/>
            <person name="Goodwin S."/>
            <person name="Spatafora J."/>
            <person name="Crous P."/>
            <person name="Grigoriev I."/>
        </authorList>
    </citation>
    <scope>NUCLEOTIDE SEQUENCE</scope>
    <source>
        <strain evidence="9 11">CBS 304.34</strain>
    </source>
</reference>
<evidence type="ECO:0000259" key="8">
    <source>
        <dbReference type="PROSITE" id="PS50850"/>
    </source>
</evidence>
<evidence type="ECO:0000256" key="6">
    <source>
        <dbReference type="SAM" id="MobiDB-lite"/>
    </source>
</evidence>
<keyword evidence="4 7" id="KW-1133">Transmembrane helix</keyword>
<feature type="compositionally biased region" description="Basic and acidic residues" evidence="6">
    <location>
        <begin position="44"/>
        <end position="58"/>
    </location>
</feature>
<name>A0A6A6YEV6_9PEZI</name>
<dbReference type="InterPro" id="IPR020846">
    <property type="entry name" value="MFS_dom"/>
</dbReference>
<dbReference type="PANTHER" id="PTHR42718:SF9">
    <property type="entry name" value="MAJOR FACILITATOR SUPERFAMILY MULTIDRUG TRANSPORTER MFSC"/>
    <property type="match status" value="1"/>
</dbReference>
<protein>
    <submittedName>
        <fullName evidence="9 11">MFS general substrate transporter</fullName>
    </submittedName>
</protein>
<dbReference type="InterPro" id="IPR011701">
    <property type="entry name" value="MFS"/>
</dbReference>
<accession>A0A6A6YEV6</accession>
<dbReference type="SUPFAM" id="SSF103473">
    <property type="entry name" value="MFS general substrate transporter"/>
    <property type="match status" value="1"/>
</dbReference>
<feature type="transmembrane region" description="Helical" evidence="7">
    <location>
        <begin position="109"/>
        <end position="129"/>
    </location>
</feature>
<feature type="transmembrane region" description="Helical" evidence="7">
    <location>
        <begin position="425"/>
        <end position="447"/>
    </location>
</feature>
<dbReference type="Gene3D" id="1.20.1720.10">
    <property type="entry name" value="Multidrug resistance protein D"/>
    <property type="match status" value="1"/>
</dbReference>
<evidence type="ECO:0000313" key="9">
    <source>
        <dbReference type="EMBL" id="KAF2807362.1"/>
    </source>
</evidence>
<dbReference type="AlphaFoldDB" id="A0A6A6YEV6"/>
<keyword evidence="2" id="KW-0813">Transport</keyword>
<reference evidence="11" key="3">
    <citation type="submission" date="2025-04" db="UniProtKB">
        <authorList>
            <consortium name="RefSeq"/>
        </authorList>
    </citation>
    <scope>IDENTIFICATION</scope>
    <source>
        <strain evidence="11">CBS 304.34</strain>
    </source>
</reference>
<feature type="transmembrane region" description="Helical" evidence="7">
    <location>
        <begin position="400"/>
        <end position="419"/>
    </location>
</feature>
<dbReference type="GO" id="GO:0016020">
    <property type="term" value="C:membrane"/>
    <property type="evidence" value="ECO:0007669"/>
    <property type="project" value="UniProtKB-SubCell"/>
</dbReference>
<dbReference type="GeneID" id="54467488"/>
<dbReference type="Pfam" id="PF07690">
    <property type="entry name" value="MFS_1"/>
    <property type="match status" value="1"/>
</dbReference>
<evidence type="ECO:0000256" key="1">
    <source>
        <dbReference type="ARBA" id="ARBA00004141"/>
    </source>
</evidence>
<sequence>MEVKASSIPAPTTVQSIKADDNDAGGGDDILPERAENKATFGPDKVEDDKEIDQGEERPGIPLSKIRSVALVAIVAGAAFLNSFGVQSIVIALPTVGTDLGIPTSRQQWIVSAYSLTFGCFLLLWGRLADVYGKKLVFALGSTWFCIISLTIPFAPQEIPLDLLRGFQGLGAAATVPTAIGILGTTFTKPGKTRNYAFSCFGAGAPLGSVFGNILGGFIAEYLTWKWIFWIHSIIAAIITGSAIFVIPRSPLIEATGIKGAVDWIGGTLITCGLLALLFALAEGNVVGWTTPWIPVLITVLILLVALFTLWQWYLESRCRRPLMKISIFKNTRFSAAMIIMTLLQASFNNFLVFSTYLYQDYLGLSTIQTTLRFIPTGVVGIITALATGFLLSVIRGSHLLAFSCLCISTSALLFALPISPHITYFAYGFPAMCLAVLGIDILYVSLTLFTAQSLPQEDQALGGALINAVAQVGRALGLALGTAVQTAVEARRKGVSVQKVGMEEVGVGDEALLAGLRAAEWLDLGMGVAALVVVLIAFRGAGKVGQ</sequence>
<keyword evidence="10" id="KW-1185">Reference proteome</keyword>
<dbReference type="InterPro" id="IPR036259">
    <property type="entry name" value="MFS_trans_sf"/>
</dbReference>
<evidence type="ECO:0000256" key="5">
    <source>
        <dbReference type="ARBA" id="ARBA00023136"/>
    </source>
</evidence>
<feature type="transmembrane region" description="Helical" evidence="7">
    <location>
        <begin position="136"/>
        <end position="155"/>
    </location>
</feature>
<evidence type="ECO:0000256" key="4">
    <source>
        <dbReference type="ARBA" id="ARBA00022989"/>
    </source>
</evidence>
<comment type="subcellular location">
    <subcellularLocation>
        <location evidence="1">Membrane</location>
        <topology evidence="1">Multi-pass membrane protein</topology>
    </subcellularLocation>
</comment>
<organism evidence="9">
    <name type="scientific">Mytilinidion resinicola</name>
    <dbReference type="NCBI Taxonomy" id="574789"/>
    <lineage>
        <taxon>Eukaryota</taxon>
        <taxon>Fungi</taxon>
        <taxon>Dikarya</taxon>
        <taxon>Ascomycota</taxon>
        <taxon>Pezizomycotina</taxon>
        <taxon>Dothideomycetes</taxon>
        <taxon>Pleosporomycetidae</taxon>
        <taxon>Mytilinidiales</taxon>
        <taxon>Mytilinidiaceae</taxon>
        <taxon>Mytilinidion</taxon>
    </lineage>
</organism>